<keyword evidence="11 14" id="KW-1133">Transmembrane helix</keyword>
<keyword evidence="7 14" id="KW-0812">Transmembrane</keyword>
<dbReference type="InterPro" id="IPR036890">
    <property type="entry name" value="HATPase_C_sf"/>
</dbReference>
<keyword evidence="10" id="KW-0067">ATP-binding</keyword>
<dbReference type="EMBL" id="FTLX01000006">
    <property type="protein sequence ID" value="SIR26718.1"/>
    <property type="molecule type" value="Genomic_DNA"/>
</dbReference>
<dbReference type="InterPro" id="IPR005467">
    <property type="entry name" value="His_kinase_dom"/>
</dbReference>
<dbReference type="RefSeq" id="WP_045849014.1">
    <property type="nucleotide sequence ID" value="NZ_FTLX01000006.1"/>
</dbReference>
<dbReference type="OrthoDB" id="9776552at2"/>
<evidence type="ECO:0000256" key="3">
    <source>
        <dbReference type="ARBA" id="ARBA00012438"/>
    </source>
</evidence>
<proteinExistence type="predicted"/>
<feature type="transmembrane region" description="Helical" evidence="14">
    <location>
        <begin position="16"/>
        <end position="39"/>
    </location>
</feature>
<dbReference type="Pfam" id="PF06580">
    <property type="entry name" value="His_kinase"/>
    <property type="match status" value="1"/>
</dbReference>
<gene>
    <name evidence="17" type="ORF">B1B05_13720</name>
    <name evidence="18" type="ORF">SAMN05443094_106234</name>
</gene>
<dbReference type="Gene3D" id="6.10.340.10">
    <property type="match status" value="1"/>
</dbReference>
<sequence>MKKRFFERYNTLRNQILILFVAVMSIVLLFVGLVTFQLVSDLIKDNAEAQMKQTAVEAAGRIDSLYDQINLISKQAATNTMVQQVLENEQDGVPVLFQERQQLIQHMNELLAYSNGITSVELYTNEDKQIIPLGRSGTGAVLKSNWKQKADENKGSLVWIGEDSSSPYDYLAIRRVNLLNDSFEGGGYLLIKVAKNYFQLVEKSTQTKGYMVLLDQTEQIISSNYTDTSTALTIVPDKKEGYMEAEQYSALTGWRLMVFTPETIVMEGMSVVRSAVLISGFIGFLLFFVLSYFMSTVVTKPIFQLMRTMKRGRKGKLSLQPLSSSTIEINELNKTYNQMAGEINHLIQVVYEKELLRSKTELKALQSQINPHFLFNTLNALYWALEEKDEELAEQVIAMSELFRYTIETDEWVTVNQEIQHIERYMQLMKLRIGSRFSWEINVPEPLLHVRMPKLLIQPLVENALIHGVAKKTGNGHVSVDLKAVDAFIHVTVADNGMGMKAEQVKKVMEAIQTETMESLKGNGIAMINVNKRLQLYYPAHTEANLRISSIYGQGTVCTFELPVKEGEQLVQKDNSVS</sequence>
<organism evidence="18 19">
    <name type="scientific">Domibacillus enclensis</name>
    <dbReference type="NCBI Taxonomy" id="1017273"/>
    <lineage>
        <taxon>Bacteria</taxon>
        <taxon>Bacillati</taxon>
        <taxon>Bacillota</taxon>
        <taxon>Bacilli</taxon>
        <taxon>Bacillales</taxon>
        <taxon>Bacillaceae</taxon>
        <taxon>Domibacillus</taxon>
    </lineage>
</organism>
<keyword evidence="9 18" id="KW-0418">Kinase</keyword>
<keyword evidence="6" id="KW-0808">Transferase</keyword>
<dbReference type="InterPro" id="IPR050640">
    <property type="entry name" value="Bact_2-comp_sensor_kinase"/>
</dbReference>
<comment type="subcellular location">
    <subcellularLocation>
        <location evidence="2">Cell membrane</location>
        <topology evidence="2">Multi-pass membrane protein</topology>
    </subcellularLocation>
</comment>
<evidence type="ECO:0000256" key="12">
    <source>
        <dbReference type="ARBA" id="ARBA00023012"/>
    </source>
</evidence>
<dbReference type="EMBL" id="MWSK01000006">
    <property type="protein sequence ID" value="OXS76715.1"/>
    <property type="molecule type" value="Genomic_DNA"/>
</dbReference>
<evidence type="ECO:0000256" key="2">
    <source>
        <dbReference type="ARBA" id="ARBA00004651"/>
    </source>
</evidence>
<dbReference type="Gene3D" id="3.30.565.10">
    <property type="entry name" value="Histidine kinase-like ATPase, C-terminal domain"/>
    <property type="match status" value="1"/>
</dbReference>
<dbReference type="CDD" id="cd06225">
    <property type="entry name" value="HAMP"/>
    <property type="match status" value="1"/>
</dbReference>
<reference evidence="20" key="2">
    <citation type="submission" date="2017-03" db="EMBL/GenBank/DDBJ databases">
        <title>Bacillus sp. V-88(T) DSM27956, whole genome shotgun sequencing project.</title>
        <authorList>
            <person name="Dastager S.G."/>
            <person name="Neurgaonkar P.S."/>
            <person name="Dharne M.S."/>
        </authorList>
    </citation>
    <scope>NUCLEOTIDE SEQUENCE [LARGE SCALE GENOMIC DNA]</scope>
    <source>
        <strain evidence="20">DSM 25145</strain>
    </source>
</reference>
<evidence type="ECO:0000256" key="5">
    <source>
        <dbReference type="ARBA" id="ARBA00022553"/>
    </source>
</evidence>
<feature type="domain" description="HAMP" evidence="16">
    <location>
        <begin position="296"/>
        <end position="348"/>
    </location>
</feature>
<keyword evidence="20" id="KW-1185">Reference proteome</keyword>
<evidence type="ECO:0000259" key="16">
    <source>
        <dbReference type="PROSITE" id="PS50885"/>
    </source>
</evidence>
<evidence type="ECO:0000256" key="8">
    <source>
        <dbReference type="ARBA" id="ARBA00022741"/>
    </source>
</evidence>
<keyword evidence="12" id="KW-0902">Two-component regulatory system</keyword>
<evidence type="ECO:0000256" key="10">
    <source>
        <dbReference type="ARBA" id="ARBA00022840"/>
    </source>
</evidence>
<keyword evidence="8" id="KW-0547">Nucleotide-binding</keyword>
<dbReference type="PROSITE" id="PS50885">
    <property type="entry name" value="HAMP"/>
    <property type="match status" value="1"/>
</dbReference>
<comment type="catalytic activity">
    <reaction evidence="1">
        <text>ATP + protein L-histidine = ADP + protein N-phospho-L-histidine.</text>
        <dbReference type="EC" id="2.7.13.3"/>
    </reaction>
</comment>
<dbReference type="InterPro" id="IPR003660">
    <property type="entry name" value="HAMP_dom"/>
</dbReference>
<evidence type="ECO:0000259" key="15">
    <source>
        <dbReference type="PROSITE" id="PS50109"/>
    </source>
</evidence>
<dbReference type="Proteomes" id="UP000215545">
    <property type="component" value="Unassembled WGS sequence"/>
</dbReference>
<evidence type="ECO:0000256" key="1">
    <source>
        <dbReference type="ARBA" id="ARBA00000085"/>
    </source>
</evidence>
<evidence type="ECO:0000313" key="17">
    <source>
        <dbReference type="EMBL" id="OXS76715.1"/>
    </source>
</evidence>
<dbReference type="GO" id="GO:0000155">
    <property type="term" value="F:phosphorelay sensor kinase activity"/>
    <property type="evidence" value="ECO:0007669"/>
    <property type="project" value="InterPro"/>
</dbReference>
<dbReference type="EC" id="2.7.13.3" evidence="3"/>
<dbReference type="GO" id="GO:0005886">
    <property type="term" value="C:plasma membrane"/>
    <property type="evidence" value="ECO:0007669"/>
    <property type="project" value="UniProtKB-SubCell"/>
</dbReference>
<name>A0A1N6ZIS8_9BACI</name>
<evidence type="ECO:0000313" key="19">
    <source>
        <dbReference type="Proteomes" id="UP000186385"/>
    </source>
</evidence>
<dbReference type="AlphaFoldDB" id="A0A1N6ZIS8"/>
<dbReference type="PANTHER" id="PTHR34220:SF11">
    <property type="entry name" value="SENSOR PROTEIN KINASE HPTS"/>
    <property type="match status" value="1"/>
</dbReference>
<protein>
    <recommendedName>
        <fullName evidence="3">histidine kinase</fullName>
        <ecNumber evidence="3">2.7.13.3</ecNumber>
    </recommendedName>
</protein>
<dbReference type="InterPro" id="IPR010559">
    <property type="entry name" value="Sig_transdc_His_kin_internal"/>
</dbReference>
<evidence type="ECO:0000256" key="11">
    <source>
        <dbReference type="ARBA" id="ARBA00022989"/>
    </source>
</evidence>
<dbReference type="InterPro" id="IPR003594">
    <property type="entry name" value="HATPase_dom"/>
</dbReference>
<dbReference type="SUPFAM" id="SSF55874">
    <property type="entry name" value="ATPase domain of HSP90 chaperone/DNA topoisomerase II/histidine kinase"/>
    <property type="match status" value="1"/>
</dbReference>
<evidence type="ECO:0000256" key="6">
    <source>
        <dbReference type="ARBA" id="ARBA00022679"/>
    </source>
</evidence>
<feature type="transmembrane region" description="Helical" evidence="14">
    <location>
        <begin position="276"/>
        <end position="303"/>
    </location>
</feature>
<evidence type="ECO:0000313" key="18">
    <source>
        <dbReference type="EMBL" id="SIR26718.1"/>
    </source>
</evidence>
<evidence type="ECO:0000256" key="13">
    <source>
        <dbReference type="ARBA" id="ARBA00023136"/>
    </source>
</evidence>
<dbReference type="GO" id="GO:0005524">
    <property type="term" value="F:ATP binding"/>
    <property type="evidence" value="ECO:0007669"/>
    <property type="project" value="UniProtKB-KW"/>
</dbReference>
<evidence type="ECO:0000313" key="20">
    <source>
        <dbReference type="Proteomes" id="UP000215545"/>
    </source>
</evidence>
<evidence type="ECO:0000256" key="4">
    <source>
        <dbReference type="ARBA" id="ARBA00022475"/>
    </source>
</evidence>
<dbReference type="PROSITE" id="PS50109">
    <property type="entry name" value="HIS_KIN"/>
    <property type="match status" value="1"/>
</dbReference>
<reference evidence="17" key="3">
    <citation type="submission" date="2017-03" db="EMBL/GenBank/DDBJ databases">
        <authorList>
            <person name="Dastager S.G."/>
            <person name="Neurgaonkar P.S."/>
            <person name="Dharne M.S."/>
        </authorList>
    </citation>
    <scope>NUCLEOTIDE SEQUENCE</scope>
    <source>
        <strain evidence="17">DSM 25145</strain>
    </source>
</reference>
<dbReference type="Proteomes" id="UP000186385">
    <property type="component" value="Unassembled WGS sequence"/>
</dbReference>
<accession>A0A1N6ZIS8</accession>
<dbReference type="STRING" id="1017273.SAMN05443094_106234"/>
<keyword evidence="4" id="KW-1003">Cell membrane</keyword>
<reference evidence="18 19" key="1">
    <citation type="submission" date="2017-01" db="EMBL/GenBank/DDBJ databases">
        <authorList>
            <person name="Mah S.A."/>
            <person name="Swanson W.J."/>
            <person name="Moy G.W."/>
            <person name="Vacquier V.D."/>
        </authorList>
    </citation>
    <scope>NUCLEOTIDE SEQUENCE [LARGE SCALE GENOMIC DNA]</scope>
    <source>
        <strain evidence="18 19">NIO-1016</strain>
    </source>
</reference>
<evidence type="ECO:0000256" key="9">
    <source>
        <dbReference type="ARBA" id="ARBA00022777"/>
    </source>
</evidence>
<evidence type="ECO:0000256" key="7">
    <source>
        <dbReference type="ARBA" id="ARBA00022692"/>
    </source>
</evidence>
<keyword evidence="5" id="KW-0597">Phosphoprotein</keyword>
<dbReference type="PANTHER" id="PTHR34220">
    <property type="entry name" value="SENSOR HISTIDINE KINASE YPDA"/>
    <property type="match status" value="1"/>
</dbReference>
<keyword evidence="13 14" id="KW-0472">Membrane</keyword>
<feature type="domain" description="Histidine kinase" evidence="15">
    <location>
        <begin position="456"/>
        <end position="566"/>
    </location>
</feature>
<evidence type="ECO:0000256" key="14">
    <source>
        <dbReference type="SAM" id="Phobius"/>
    </source>
</evidence>
<dbReference type="Pfam" id="PF02518">
    <property type="entry name" value="HATPase_c"/>
    <property type="match status" value="1"/>
</dbReference>